<keyword evidence="4 6" id="KW-0472">Membrane</keyword>
<evidence type="ECO:0000256" key="6">
    <source>
        <dbReference type="SAM" id="Phobius"/>
    </source>
</evidence>
<dbReference type="InterPro" id="IPR011990">
    <property type="entry name" value="TPR-like_helical_dom_sf"/>
</dbReference>
<comment type="subcellular location">
    <subcellularLocation>
        <location evidence="1">Membrane</location>
    </subcellularLocation>
</comment>
<comment type="caution">
    <text evidence="8">The sequence shown here is derived from an EMBL/GenBank/DDBJ whole genome shotgun (WGS) entry which is preliminary data.</text>
</comment>
<protein>
    <submittedName>
        <fullName evidence="8">HemY protein</fullName>
    </submittedName>
</protein>
<evidence type="ECO:0000256" key="4">
    <source>
        <dbReference type="ARBA" id="ARBA00023136"/>
    </source>
</evidence>
<dbReference type="InterPro" id="IPR016982">
    <property type="entry name" value="Mms48"/>
</dbReference>
<gene>
    <name evidence="8" type="ORF">DES45_101349</name>
</gene>
<proteinExistence type="predicted"/>
<evidence type="ECO:0000313" key="8">
    <source>
        <dbReference type="EMBL" id="RDI62082.1"/>
    </source>
</evidence>
<feature type="domain" description="HemY N-terminal" evidence="7">
    <location>
        <begin position="26"/>
        <end position="132"/>
    </location>
</feature>
<evidence type="ECO:0000256" key="1">
    <source>
        <dbReference type="ARBA" id="ARBA00004370"/>
    </source>
</evidence>
<keyword evidence="3 6" id="KW-1133">Transmembrane helix</keyword>
<name>A0A370HUA2_9HYPH</name>
<organism evidence="8 9">
    <name type="scientific">Microvirga subterranea</name>
    <dbReference type="NCBI Taxonomy" id="186651"/>
    <lineage>
        <taxon>Bacteria</taxon>
        <taxon>Pseudomonadati</taxon>
        <taxon>Pseudomonadota</taxon>
        <taxon>Alphaproteobacteria</taxon>
        <taxon>Hyphomicrobiales</taxon>
        <taxon>Methylobacteriaceae</taxon>
        <taxon>Microvirga</taxon>
    </lineage>
</organism>
<evidence type="ECO:0000256" key="3">
    <source>
        <dbReference type="ARBA" id="ARBA00022989"/>
    </source>
</evidence>
<dbReference type="Gene3D" id="1.25.40.10">
    <property type="entry name" value="Tetratricopeptide repeat domain"/>
    <property type="match status" value="1"/>
</dbReference>
<accession>A0A370HUA2</accession>
<dbReference type="PIRSF" id="PIRSF031802">
    <property type="entry name" value="UCP031802"/>
    <property type="match status" value="1"/>
</dbReference>
<keyword evidence="9" id="KW-1185">Reference proteome</keyword>
<sequence>MWRALVFIGLLCLAAFGAVWLADRPGTVLVTFGGYEAQTSVAVAAVGLAGLALLLAMLWSIVVTIMGLPSRLSFASKARRRARGYQAVSRGMVAVGAGDPIAARRYAGEAERLLGHEPLTLLLKAQAAQVSGNRAAAEAAFTQMMEEDETRVLGLRGLFVEARRRGDNLAAREYAAEAVRLAPAAAWASDAVLEARSAERDWRGALEAIDRRASLGLLDKKTAKRQRAVLLTADALERAETDPDGALRSSQDAVKLAPDLVPAAALAGRLLSHRGDLRRAAKIVEAAWRSNPHPELAEVYLNLRPGDSALDRLARAETLQRLSNHAPEGQLAVARAAYEAREFDRARRALQPLLEERPTMRVCLLMADLEEAEHGRTGRSREWLARATRAPRDPAWIADGVVSDRWAPISPVTGRIDAFVWQAPPDVLVAPEVAMSDDVTGDLDEEPQILPPIAPDEVAVSAPAEAAPPEAPVVADEPVPVDATATAPAPAESAPETVQGPEKEPAREGAAEATAHRPEPVVFPVTPPDVPKLKEAGGGRRGLFG</sequence>
<feature type="compositionally biased region" description="Low complexity" evidence="5">
    <location>
        <begin position="483"/>
        <end position="498"/>
    </location>
</feature>
<dbReference type="OrthoDB" id="9798343at2"/>
<feature type="region of interest" description="Disordered" evidence="5">
    <location>
        <begin position="483"/>
        <end position="545"/>
    </location>
</feature>
<keyword evidence="2 6" id="KW-0812">Transmembrane</keyword>
<reference evidence="8 9" key="1">
    <citation type="submission" date="2018-07" db="EMBL/GenBank/DDBJ databases">
        <title>Genomic Encyclopedia of Type Strains, Phase IV (KMG-IV): sequencing the most valuable type-strain genomes for metagenomic binning, comparative biology and taxonomic classification.</title>
        <authorList>
            <person name="Goeker M."/>
        </authorList>
    </citation>
    <scope>NUCLEOTIDE SEQUENCE [LARGE SCALE GENOMIC DNA]</scope>
    <source>
        <strain evidence="8 9">DSM 14364</strain>
    </source>
</reference>
<dbReference type="EMBL" id="QQBB01000001">
    <property type="protein sequence ID" value="RDI62082.1"/>
    <property type="molecule type" value="Genomic_DNA"/>
</dbReference>
<dbReference type="InterPro" id="IPR010817">
    <property type="entry name" value="HemY_N"/>
</dbReference>
<dbReference type="GO" id="GO:0016020">
    <property type="term" value="C:membrane"/>
    <property type="evidence" value="ECO:0007669"/>
    <property type="project" value="UniProtKB-SubCell"/>
</dbReference>
<feature type="transmembrane region" description="Helical" evidence="6">
    <location>
        <begin position="45"/>
        <end position="68"/>
    </location>
</feature>
<evidence type="ECO:0000256" key="5">
    <source>
        <dbReference type="SAM" id="MobiDB-lite"/>
    </source>
</evidence>
<evidence type="ECO:0000259" key="7">
    <source>
        <dbReference type="Pfam" id="PF07219"/>
    </source>
</evidence>
<feature type="compositionally biased region" description="Basic and acidic residues" evidence="5">
    <location>
        <begin position="501"/>
        <end position="519"/>
    </location>
</feature>
<dbReference type="Pfam" id="PF07219">
    <property type="entry name" value="HemY_N"/>
    <property type="match status" value="1"/>
</dbReference>
<dbReference type="Proteomes" id="UP000254925">
    <property type="component" value="Unassembled WGS sequence"/>
</dbReference>
<dbReference type="RefSeq" id="WP_114768238.1">
    <property type="nucleotide sequence ID" value="NZ_QQBB01000001.1"/>
</dbReference>
<evidence type="ECO:0000256" key="2">
    <source>
        <dbReference type="ARBA" id="ARBA00022692"/>
    </source>
</evidence>
<dbReference type="SUPFAM" id="SSF48452">
    <property type="entry name" value="TPR-like"/>
    <property type="match status" value="2"/>
</dbReference>
<dbReference type="AlphaFoldDB" id="A0A370HUA2"/>
<evidence type="ECO:0000313" key="9">
    <source>
        <dbReference type="Proteomes" id="UP000254925"/>
    </source>
</evidence>